<comment type="caution">
    <text evidence="1">The sequence shown here is derived from an EMBL/GenBank/DDBJ whole genome shotgun (WGS) entry which is preliminary data.</text>
</comment>
<gene>
    <name evidence="1" type="ORF">NM208_g9686</name>
</gene>
<name>A0ACC1S0N2_9HYPO</name>
<evidence type="ECO:0000313" key="2">
    <source>
        <dbReference type="Proteomes" id="UP001148629"/>
    </source>
</evidence>
<organism evidence="1 2">
    <name type="scientific">Fusarium decemcellulare</name>
    <dbReference type="NCBI Taxonomy" id="57161"/>
    <lineage>
        <taxon>Eukaryota</taxon>
        <taxon>Fungi</taxon>
        <taxon>Dikarya</taxon>
        <taxon>Ascomycota</taxon>
        <taxon>Pezizomycotina</taxon>
        <taxon>Sordariomycetes</taxon>
        <taxon>Hypocreomycetidae</taxon>
        <taxon>Hypocreales</taxon>
        <taxon>Nectriaceae</taxon>
        <taxon>Fusarium</taxon>
        <taxon>Fusarium decemcellulare species complex</taxon>
    </lineage>
</organism>
<sequence length="100" mass="11219">MRNDPEPNRVNEWVEVGADIYERMASFGLGDRETYYKAIIDCGLNKGDNDDVDLSNLTFGEIPRCFFNLPAVFIEKDNEVGCGSPFDNAECDYLKGTPIS</sequence>
<proteinExistence type="predicted"/>
<keyword evidence="2" id="KW-1185">Reference proteome</keyword>
<accession>A0ACC1S0N2</accession>
<dbReference type="EMBL" id="JANRMS010001270">
    <property type="protein sequence ID" value="KAJ3529595.1"/>
    <property type="molecule type" value="Genomic_DNA"/>
</dbReference>
<evidence type="ECO:0000313" key="1">
    <source>
        <dbReference type="EMBL" id="KAJ3529595.1"/>
    </source>
</evidence>
<reference evidence="1" key="1">
    <citation type="submission" date="2022-08" db="EMBL/GenBank/DDBJ databases">
        <title>Genome Sequence of Fusarium decemcellulare.</title>
        <authorList>
            <person name="Buettner E."/>
        </authorList>
    </citation>
    <scope>NUCLEOTIDE SEQUENCE</scope>
    <source>
        <strain evidence="1">Babe19</strain>
    </source>
</reference>
<protein>
    <submittedName>
        <fullName evidence="1">Uncharacterized protein</fullName>
    </submittedName>
</protein>
<dbReference type="Proteomes" id="UP001148629">
    <property type="component" value="Unassembled WGS sequence"/>
</dbReference>